<evidence type="ECO:0000256" key="1">
    <source>
        <dbReference type="ARBA" id="ARBA00000382"/>
    </source>
</evidence>
<dbReference type="GO" id="GO:0000272">
    <property type="term" value="P:polysaccharide catabolic process"/>
    <property type="evidence" value="ECO:0007669"/>
    <property type="project" value="UniProtKB-KW"/>
</dbReference>
<name>A0A8K1FM22_PYTOL</name>
<comment type="similarity">
    <text evidence="4 19">Belongs to the glycosyl hydrolase 17 family.</text>
</comment>
<dbReference type="SUPFAM" id="SSF51445">
    <property type="entry name" value="(Trans)glycosidases"/>
    <property type="match status" value="1"/>
</dbReference>
<feature type="chain" id="PRO_5035444497" description="glucan endo-1,3-beta-D-glucosidase" evidence="21">
    <location>
        <begin position="25"/>
        <end position="480"/>
    </location>
</feature>
<evidence type="ECO:0000256" key="14">
    <source>
        <dbReference type="ARBA" id="ARBA00023316"/>
    </source>
</evidence>
<dbReference type="EMBL" id="SPLM01000003">
    <property type="protein sequence ID" value="TMW67771.1"/>
    <property type="molecule type" value="Genomic_DNA"/>
</dbReference>
<dbReference type="GO" id="GO:0071555">
    <property type="term" value="P:cell wall organization"/>
    <property type="evidence" value="ECO:0007669"/>
    <property type="project" value="UniProtKB-KW"/>
</dbReference>
<evidence type="ECO:0000256" key="15">
    <source>
        <dbReference type="ARBA" id="ARBA00023326"/>
    </source>
</evidence>
<keyword evidence="9 21" id="KW-0732">Signal</keyword>
<keyword evidence="15" id="KW-0624">Polysaccharide degradation</keyword>
<dbReference type="GO" id="GO:0005886">
    <property type="term" value="C:plasma membrane"/>
    <property type="evidence" value="ECO:0007669"/>
    <property type="project" value="UniProtKB-SubCell"/>
</dbReference>
<evidence type="ECO:0000256" key="5">
    <source>
        <dbReference type="ARBA" id="ARBA00012780"/>
    </source>
</evidence>
<dbReference type="PANTHER" id="PTHR16631">
    <property type="entry name" value="GLUCAN 1,3-BETA-GLUCOSIDASE"/>
    <property type="match status" value="1"/>
</dbReference>
<evidence type="ECO:0000256" key="9">
    <source>
        <dbReference type="ARBA" id="ARBA00022729"/>
    </source>
</evidence>
<keyword evidence="11" id="KW-0472">Membrane</keyword>
<evidence type="ECO:0000256" key="11">
    <source>
        <dbReference type="ARBA" id="ARBA00023136"/>
    </source>
</evidence>
<evidence type="ECO:0000256" key="6">
    <source>
        <dbReference type="ARBA" id="ARBA00022475"/>
    </source>
</evidence>
<keyword evidence="14" id="KW-0961">Cell wall biogenesis/degradation</keyword>
<evidence type="ECO:0000256" key="13">
    <source>
        <dbReference type="ARBA" id="ARBA00023277"/>
    </source>
</evidence>
<evidence type="ECO:0000256" key="17">
    <source>
        <dbReference type="ARBA" id="ARBA00042373"/>
    </source>
</evidence>
<evidence type="ECO:0000256" key="12">
    <source>
        <dbReference type="ARBA" id="ARBA00023180"/>
    </source>
</evidence>
<comment type="catalytic activity">
    <reaction evidence="1">
        <text>Hydrolysis of (1-&gt;3)-beta-D-glucosidic linkages in (1-&gt;3)-beta-D-glucans.</text>
        <dbReference type="EC" id="3.2.1.39"/>
    </reaction>
</comment>
<dbReference type="Pfam" id="PF00332">
    <property type="entry name" value="Glyco_hydro_17"/>
    <property type="match status" value="1"/>
</dbReference>
<feature type="compositionally biased region" description="Low complexity" evidence="20">
    <location>
        <begin position="329"/>
        <end position="342"/>
    </location>
</feature>
<comment type="function">
    <text evidence="16">Glucanases play a role in cell expansion during growth, in cell-cell fusion during mating, and in spore release during sporulation. This enzyme may be involved in beta-glucan degradation. Active on laminarin and lichenan.</text>
</comment>
<keyword evidence="7" id="KW-0134">Cell wall</keyword>
<dbReference type="EC" id="3.2.1.39" evidence="5"/>
<dbReference type="PRINTS" id="PR01217">
    <property type="entry name" value="PRICHEXTENSN"/>
</dbReference>
<keyword evidence="8" id="KW-0964">Secreted</keyword>
<proteinExistence type="inferred from homology"/>
<keyword evidence="23" id="KW-1185">Reference proteome</keyword>
<dbReference type="OrthoDB" id="77201at2759"/>
<evidence type="ECO:0000256" key="20">
    <source>
        <dbReference type="SAM" id="MobiDB-lite"/>
    </source>
</evidence>
<dbReference type="GO" id="GO:0042973">
    <property type="term" value="F:glucan endo-1,3-beta-D-glucosidase activity"/>
    <property type="evidence" value="ECO:0007669"/>
    <property type="project" value="UniProtKB-EC"/>
</dbReference>
<evidence type="ECO:0000256" key="8">
    <source>
        <dbReference type="ARBA" id="ARBA00022525"/>
    </source>
</evidence>
<evidence type="ECO:0000256" key="19">
    <source>
        <dbReference type="RuleBase" id="RU004335"/>
    </source>
</evidence>
<evidence type="ECO:0000256" key="18">
    <source>
        <dbReference type="ARBA" id="ARBA00043078"/>
    </source>
</evidence>
<organism evidence="22 23">
    <name type="scientific">Pythium oligandrum</name>
    <name type="common">Mycoparasitic fungus</name>
    <dbReference type="NCBI Taxonomy" id="41045"/>
    <lineage>
        <taxon>Eukaryota</taxon>
        <taxon>Sar</taxon>
        <taxon>Stramenopiles</taxon>
        <taxon>Oomycota</taxon>
        <taxon>Peronosporomycetes</taxon>
        <taxon>Pythiales</taxon>
        <taxon>Pythiaceae</taxon>
        <taxon>Pythium</taxon>
    </lineage>
</organism>
<feature type="signal peptide" evidence="21">
    <location>
        <begin position="1"/>
        <end position="24"/>
    </location>
</feature>
<accession>A0A8K1FM22</accession>
<evidence type="ECO:0000256" key="2">
    <source>
        <dbReference type="ARBA" id="ARBA00004191"/>
    </source>
</evidence>
<protein>
    <recommendedName>
        <fullName evidence="5">glucan endo-1,3-beta-D-glucosidase</fullName>
        <ecNumber evidence="5">3.2.1.39</ecNumber>
    </recommendedName>
    <alternativeName>
        <fullName evidence="18">Endo-1,3-beta-glucanase btgC</fullName>
    </alternativeName>
    <alternativeName>
        <fullName evidence="17">Laminarinase btgC</fullName>
    </alternativeName>
</protein>
<gene>
    <name evidence="22" type="ORF">Poli38472_007443</name>
</gene>
<reference evidence="22" key="1">
    <citation type="submission" date="2019-03" db="EMBL/GenBank/DDBJ databases">
        <title>Long read genome sequence of the mycoparasitic Pythium oligandrum ATCC 38472 isolated from sugarbeet rhizosphere.</title>
        <authorList>
            <person name="Gaulin E."/>
        </authorList>
    </citation>
    <scope>NUCLEOTIDE SEQUENCE</scope>
    <source>
        <strain evidence="22">ATCC 38472_TT</strain>
    </source>
</reference>
<keyword evidence="10" id="KW-0378">Hydrolase</keyword>
<comment type="subcellular location">
    <subcellularLocation>
        <location evidence="3">Cell membrane</location>
    </subcellularLocation>
    <subcellularLocation>
        <location evidence="2">Secreted</location>
        <location evidence="2">Cell wall</location>
    </subcellularLocation>
</comment>
<dbReference type="Proteomes" id="UP000794436">
    <property type="component" value="Unassembled WGS sequence"/>
</dbReference>
<evidence type="ECO:0000256" key="7">
    <source>
        <dbReference type="ARBA" id="ARBA00022512"/>
    </source>
</evidence>
<evidence type="ECO:0000256" key="21">
    <source>
        <dbReference type="SAM" id="SignalP"/>
    </source>
</evidence>
<dbReference type="PANTHER" id="PTHR16631:SF17">
    <property type="entry name" value="GLUCAN ENDO-1,3-BETA-GLUCOSIDASE BTGC"/>
    <property type="match status" value="1"/>
</dbReference>
<keyword evidence="6" id="KW-1003">Cell membrane</keyword>
<dbReference type="AlphaFoldDB" id="A0A8K1FM22"/>
<dbReference type="InterPro" id="IPR017853">
    <property type="entry name" value="GH"/>
</dbReference>
<evidence type="ECO:0000256" key="4">
    <source>
        <dbReference type="ARBA" id="ARBA00008773"/>
    </source>
</evidence>
<dbReference type="Gene3D" id="3.20.20.80">
    <property type="entry name" value="Glycosidases"/>
    <property type="match status" value="1"/>
</dbReference>
<sequence length="480" mass="50977">MVRILASAALALAASAGLAATTDASKCHGINYSNRAGPDWAPAETKCKSPELIKQELATLKKVTDIIRIYSLSDCDQANAVVPAAVEAGLKVELGLWVDKYHNETYPAEKAAFEELLKNKDVVNKETIVGVHVGSEAILRDDLPVQTLIGYMKEIKEICTEELDVPVTITDVAESYYNNKQLYDVVDFVSANIFPFWDRIPIDKAVNQFLGKYQKLTAASKGKEVIIGETGWPWAGHSNRGSPTSPENAAQYFSEFTTMAEKKKIKYFYFASFDEDFKIQQLNDTKTVEAHFGLFHKNGTLKDSIESLKVFSFEDKETPVPSPVPSPTPSVSKEPTSPVPSKGETDKTPAPSKGATDKTPAPSKTDDSDDDSTDVDTPVQKLTPAPSKGGSSPTPAPTKGGSVPTPSPTKGGSAPTPAPSKGTSAPTPAPTKGGSTPTSAPSKDGSVPTPAPTGGKGTPMPAKTDAPTPAPSKPRKDCKA</sequence>
<evidence type="ECO:0000256" key="10">
    <source>
        <dbReference type="ARBA" id="ARBA00022801"/>
    </source>
</evidence>
<dbReference type="InterPro" id="IPR050732">
    <property type="entry name" value="Beta-glucan_modifiers"/>
</dbReference>
<evidence type="ECO:0000313" key="22">
    <source>
        <dbReference type="EMBL" id="TMW67771.1"/>
    </source>
</evidence>
<evidence type="ECO:0000256" key="3">
    <source>
        <dbReference type="ARBA" id="ARBA00004236"/>
    </source>
</evidence>
<feature type="region of interest" description="Disordered" evidence="20">
    <location>
        <begin position="315"/>
        <end position="480"/>
    </location>
</feature>
<dbReference type="InterPro" id="IPR000490">
    <property type="entry name" value="Glyco_hydro_17"/>
</dbReference>
<keyword evidence="13" id="KW-0119">Carbohydrate metabolism</keyword>
<comment type="caution">
    <text evidence="22">The sequence shown here is derived from an EMBL/GenBank/DDBJ whole genome shotgun (WGS) entry which is preliminary data.</text>
</comment>
<evidence type="ECO:0000256" key="16">
    <source>
        <dbReference type="ARBA" id="ARBA00037649"/>
    </source>
</evidence>
<keyword evidence="12" id="KW-0325">Glycoprotein</keyword>
<evidence type="ECO:0000313" key="23">
    <source>
        <dbReference type="Proteomes" id="UP000794436"/>
    </source>
</evidence>